<dbReference type="eggNOG" id="COG0747">
    <property type="taxonomic scope" value="Bacteria"/>
</dbReference>
<evidence type="ECO:0000259" key="3">
    <source>
        <dbReference type="Pfam" id="PF00496"/>
    </source>
</evidence>
<dbReference type="InterPro" id="IPR000914">
    <property type="entry name" value="SBP_5_dom"/>
</dbReference>
<dbReference type="PANTHER" id="PTHR30290">
    <property type="entry name" value="PERIPLASMIC BINDING COMPONENT OF ABC TRANSPORTER"/>
    <property type="match status" value="1"/>
</dbReference>
<gene>
    <name evidence="4" type="ORF">CAGGBEG34_710005</name>
</gene>
<dbReference type="GO" id="GO:0030288">
    <property type="term" value="C:outer membrane-bounded periplasmic space"/>
    <property type="evidence" value="ECO:0007669"/>
    <property type="project" value="TreeGrafter"/>
</dbReference>
<accession>G2JBY0</accession>
<evidence type="ECO:0000313" key="4">
    <source>
        <dbReference type="EMBL" id="CCD30286.1"/>
    </source>
</evidence>
<dbReference type="PANTHER" id="PTHR30290:SF38">
    <property type="entry name" value="D,D-DIPEPTIDE-BINDING PERIPLASMIC PROTEIN DDPA-RELATED"/>
    <property type="match status" value="1"/>
</dbReference>
<keyword evidence="5" id="KW-1185">Reference proteome</keyword>
<keyword evidence="2" id="KW-0732">Signal</keyword>
<dbReference type="EMBL" id="CAFB01000093">
    <property type="protein sequence ID" value="CCD30286.1"/>
    <property type="molecule type" value="Genomic_DNA"/>
</dbReference>
<dbReference type="SUPFAM" id="SSF53850">
    <property type="entry name" value="Periplasmic binding protein-like II"/>
    <property type="match status" value="1"/>
</dbReference>
<dbReference type="PROSITE" id="PS01040">
    <property type="entry name" value="SBP_BACTERIAL_5"/>
    <property type="match status" value="1"/>
</dbReference>
<dbReference type="STRING" id="1070319.CAGGBEG34_710005"/>
<organism evidence="4 5">
    <name type="scientific">Candidatus Glomeribacter gigasporarum BEG34</name>
    <dbReference type="NCBI Taxonomy" id="1070319"/>
    <lineage>
        <taxon>Bacteria</taxon>
        <taxon>Pseudomonadati</taxon>
        <taxon>Pseudomonadota</taxon>
        <taxon>Betaproteobacteria</taxon>
        <taxon>Burkholderiales</taxon>
        <taxon>Burkholderiaceae</taxon>
        <taxon>Candidatus Glomeribacter</taxon>
    </lineage>
</organism>
<name>G2JBY0_9BURK</name>
<protein>
    <submittedName>
        <fullName evidence="4">Putative periplasmic dipeptide transport protein</fullName>
    </submittedName>
</protein>
<reference evidence="4 5" key="1">
    <citation type="submission" date="2011-08" db="EMBL/GenBank/DDBJ databases">
        <title>The genome of the obligate endobacterium of an arbuscular mycorrhizal fungus reveals an interphylum network of nutritional interactions.</title>
        <authorList>
            <person name="Ghignone S."/>
            <person name="Salvioli A."/>
            <person name="Anca I."/>
            <person name="Lumini E."/>
            <person name="Ortu G."/>
            <person name="Petiti L."/>
            <person name="Cruveiller S."/>
            <person name="Bianciotto V."/>
            <person name="Piffanelli P."/>
            <person name="Lanfranco L."/>
            <person name="Bonfante P."/>
        </authorList>
    </citation>
    <scope>NUCLEOTIDE SEQUENCE [LARGE SCALE GENOMIC DNA]</scope>
    <source>
        <strain evidence="4 5">BEG34</strain>
    </source>
</reference>
<dbReference type="GO" id="GO:1904680">
    <property type="term" value="F:peptide transmembrane transporter activity"/>
    <property type="evidence" value="ECO:0007669"/>
    <property type="project" value="TreeGrafter"/>
</dbReference>
<dbReference type="Gene3D" id="3.40.190.10">
    <property type="entry name" value="Periplasmic binding protein-like II"/>
    <property type="match status" value="1"/>
</dbReference>
<comment type="caution">
    <text evidence="4">The sequence shown here is derived from an EMBL/GenBank/DDBJ whole genome shotgun (WGS) entry which is preliminary data.</text>
</comment>
<sequence length="237" mass="27059">MITSKAHAIVPNKTLVYCSEANPAGFDPNRATSGVEYSASAETIYNRLVDFERGTTKLIPALAERWEISPDGRIYTFILRRGVKFHTTPWFKPTREFNADDVLFTFERMRNPQMPFRRAYPVEFPYWSYTNFSKLIIKIEALDSHTVRFILSSANAPFLVNLTDPSASVLSAEYAAQLLKAGKASEINWKPVGTGPFIFQKYVKDATIRFKGNPEYWKPNDVQLSHLIFTITPDTPY</sequence>
<evidence type="ECO:0000256" key="1">
    <source>
        <dbReference type="ARBA" id="ARBA00005695"/>
    </source>
</evidence>
<proteinExistence type="inferred from homology"/>
<dbReference type="GO" id="GO:0042938">
    <property type="term" value="P:dipeptide transport"/>
    <property type="evidence" value="ECO:0007669"/>
    <property type="project" value="TreeGrafter"/>
</dbReference>
<dbReference type="InterPro" id="IPR023765">
    <property type="entry name" value="SBP_5_CS"/>
</dbReference>
<dbReference type="Gene3D" id="3.90.76.10">
    <property type="entry name" value="Dipeptide-binding Protein, Domain 1"/>
    <property type="match status" value="1"/>
</dbReference>
<dbReference type="AlphaFoldDB" id="G2JBY0"/>
<evidence type="ECO:0000256" key="2">
    <source>
        <dbReference type="ARBA" id="ARBA00022729"/>
    </source>
</evidence>
<dbReference type="InterPro" id="IPR039424">
    <property type="entry name" value="SBP_5"/>
</dbReference>
<dbReference type="Pfam" id="PF00496">
    <property type="entry name" value="SBP_bac_5"/>
    <property type="match status" value="1"/>
</dbReference>
<feature type="domain" description="Solute-binding protein family 5" evidence="3">
    <location>
        <begin position="57"/>
        <end position="235"/>
    </location>
</feature>
<comment type="similarity">
    <text evidence="1">Belongs to the bacterial solute-binding protein 5 family.</text>
</comment>
<evidence type="ECO:0000313" key="5">
    <source>
        <dbReference type="Proteomes" id="UP000054051"/>
    </source>
</evidence>
<dbReference type="Proteomes" id="UP000054051">
    <property type="component" value="Unassembled WGS sequence"/>
</dbReference>